<feature type="region of interest" description="Disordered" evidence="1">
    <location>
        <begin position="265"/>
        <end position="307"/>
    </location>
</feature>
<sequence>MEVLHCTLVVPCKAWNWMDEWLRGRKSTKDTFQYSYKQQEVTRQRTQQSSFAKQQSRDERALPISTTERLTPEHSHRSNSAIMENDRVNKLISEYLQPQKNKQQKRHQNTSYTMSSSGCRCCAQINLANRLKRLAQTGGGYTYEGNGYQYQTQHHRATVSLVPIDHSTQRVNLDQLTDDEGWRTKERAVSRSLKRMEDSVRRLGEQLEQLKLQQESSSKSHHWSQPEPVQSPLYQRQATPDQLPAGIQASASKDQKLDGVNHWQPRLASGKQDNTARAGELQKQQPLPEMQTDNWRPSSPPPNPEPILAIISSRLFSLAAMSSSESSSSSQRLKSVFSQCRLVESDSSRGQ</sequence>
<organism evidence="2 3">
    <name type="scientific">Macrostomum lignano</name>
    <dbReference type="NCBI Taxonomy" id="282301"/>
    <lineage>
        <taxon>Eukaryota</taxon>
        <taxon>Metazoa</taxon>
        <taxon>Spiralia</taxon>
        <taxon>Lophotrochozoa</taxon>
        <taxon>Platyhelminthes</taxon>
        <taxon>Rhabditophora</taxon>
        <taxon>Macrostomorpha</taxon>
        <taxon>Macrostomida</taxon>
        <taxon>Macrostomidae</taxon>
        <taxon>Macrostomum</taxon>
    </lineage>
</organism>
<evidence type="ECO:0000313" key="3">
    <source>
        <dbReference type="WBParaSite" id="maker-uti_cns_0009826-snap-gene-0.5-mRNA-1"/>
    </source>
</evidence>
<feature type="region of interest" description="Disordered" evidence="1">
    <location>
        <begin position="321"/>
        <end position="351"/>
    </location>
</feature>
<proteinExistence type="predicted"/>
<reference evidence="3" key="1">
    <citation type="submission" date="2016-11" db="UniProtKB">
        <authorList>
            <consortium name="WormBaseParasite"/>
        </authorList>
    </citation>
    <scope>IDENTIFICATION</scope>
</reference>
<feature type="region of interest" description="Disordered" evidence="1">
    <location>
        <begin position="211"/>
        <end position="230"/>
    </location>
</feature>
<dbReference type="AlphaFoldDB" id="A0A1I8I4S0"/>
<name>A0A1I8I4S0_9PLAT</name>
<protein>
    <submittedName>
        <fullName evidence="3">CCDC66 domain-containing protein</fullName>
    </submittedName>
</protein>
<keyword evidence="2" id="KW-1185">Reference proteome</keyword>
<feature type="compositionally biased region" description="Polar residues" evidence="1">
    <location>
        <begin position="43"/>
        <end position="54"/>
    </location>
</feature>
<accession>A0A1I8I4S0</accession>
<feature type="region of interest" description="Disordered" evidence="1">
    <location>
        <begin position="43"/>
        <end position="84"/>
    </location>
</feature>
<evidence type="ECO:0000313" key="2">
    <source>
        <dbReference type="Proteomes" id="UP000095280"/>
    </source>
</evidence>
<evidence type="ECO:0000256" key="1">
    <source>
        <dbReference type="SAM" id="MobiDB-lite"/>
    </source>
</evidence>
<dbReference type="WBParaSite" id="maker-uti_cns_0009826-snap-gene-0.5-mRNA-1">
    <property type="protein sequence ID" value="maker-uti_cns_0009826-snap-gene-0.5-mRNA-1"/>
    <property type="gene ID" value="maker-uti_cns_0009826-snap-gene-0.5"/>
</dbReference>
<dbReference type="Proteomes" id="UP000095280">
    <property type="component" value="Unplaced"/>
</dbReference>